<dbReference type="EMBL" id="FMSH01000503">
    <property type="protein sequence ID" value="SCU98826.1"/>
    <property type="molecule type" value="Genomic_DNA"/>
</dbReference>
<evidence type="ECO:0000313" key="1">
    <source>
        <dbReference type="EMBL" id="SCU98826.1"/>
    </source>
</evidence>
<protein>
    <submittedName>
        <fullName evidence="1">Uncharacterized protein</fullName>
    </submittedName>
</protein>
<dbReference type="RefSeq" id="WP_340530202.1">
    <property type="nucleotide sequence ID" value="NZ_FMSH01000503.1"/>
</dbReference>
<proteinExistence type="predicted"/>
<sequence length="135" mass="14899">MGNQPVQRLVFGHRDDAIEEADIQRMKTCLQAAGYDASEADIAAAWLYYSEGFAATWLMPPESDQELLADLLRSLDPAPVAPNSRVVLLDVGDGSGDAILELPDALWDALAWKVGDELKIEQQADGTFRLRKIER</sequence>
<organism evidence="1">
    <name type="scientific">Cupriavidus necator</name>
    <name type="common">Alcaligenes eutrophus</name>
    <name type="synonym">Ralstonia eutropha</name>
    <dbReference type="NCBI Taxonomy" id="106590"/>
    <lineage>
        <taxon>Bacteria</taxon>
        <taxon>Pseudomonadati</taxon>
        <taxon>Pseudomonadota</taxon>
        <taxon>Betaproteobacteria</taxon>
        <taxon>Burkholderiales</taxon>
        <taxon>Burkholderiaceae</taxon>
        <taxon>Cupriavidus</taxon>
    </lineage>
</organism>
<name>A0A1K0IR72_CUPNE</name>
<dbReference type="AlphaFoldDB" id="A0A1K0IR72"/>
<reference evidence="1" key="1">
    <citation type="submission" date="2016-09" db="EMBL/GenBank/DDBJ databases">
        <authorList>
            <person name="Capua I."/>
            <person name="De Benedictis P."/>
            <person name="Joannis T."/>
            <person name="Lombin L.H."/>
            <person name="Cattoli G."/>
        </authorList>
    </citation>
    <scope>NUCLEOTIDE SEQUENCE</scope>
    <source>
        <strain evidence="1">B9</strain>
    </source>
</reference>
<gene>
    <name evidence="1" type="ORF">CNECB9_560022</name>
</gene>
<accession>A0A1K0IR72</accession>